<dbReference type="RefSeq" id="WP_130600580.1">
    <property type="nucleotide sequence ID" value="NZ_CP034759.1"/>
</dbReference>
<dbReference type="InterPro" id="IPR056823">
    <property type="entry name" value="TEN-like_YD-shell"/>
</dbReference>
<feature type="domain" description="Teneurin-like YD-shell" evidence="6">
    <location>
        <begin position="934"/>
        <end position="1107"/>
    </location>
</feature>
<name>A0A4P6P7F4_9GAMM</name>
<dbReference type="PANTHER" id="PTHR32305:SF15">
    <property type="entry name" value="PROTEIN RHSA-RELATED"/>
    <property type="match status" value="1"/>
</dbReference>
<dbReference type="EMBL" id="CP034759">
    <property type="protein sequence ID" value="QBG35422.1"/>
    <property type="molecule type" value="Genomic_DNA"/>
</dbReference>
<feature type="domain" description="Teneurin-like YD-shell" evidence="6">
    <location>
        <begin position="394"/>
        <end position="646"/>
    </location>
</feature>
<protein>
    <submittedName>
        <fullName evidence="7">RHS repeat protein</fullName>
    </submittedName>
</protein>
<reference evidence="7 8" key="1">
    <citation type="submission" date="2018-12" db="EMBL/GenBank/DDBJ databases">
        <title>Complete genome of Litorilituus sediminis.</title>
        <authorList>
            <person name="Liu A."/>
            <person name="Rong J."/>
        </authorList>
    </citation>
    <scope>NUCLEOTIDE SEQUENCE [LARGE SCALE GENOMIC DNA]</scope>
    <source>
        <strain evidence="7 8">JCM 17549</strain>
    </source>
</reference>
<dbReference type="InterPro" id="IPR001826">
    <property type="entry name" value="RHS"/>
</dbReference>
<evidence type="ECO:0000313" key="7">
    <source>
        <dbReference type="EMBL" id="QBG35422.1"/>
    </source>
</evidence>
<evidence type="ECO:0000259" key="6">
    <source>
        <dbReference type="Pfam" id="PF25023"/>
    </source>
</evidence>
<dbReference type="KEGG" id="lsd:EMK97_06660"/>
<proteinExistence type="predicted"/>
<feature type="compositionally biased region" description="Gly residues" evidence="2">
    <location>
        <begin position="63"/>
        <end position="83"/>
    </location>
</feature>
<dbReference type="Pfam" id="PF25023">
    <property type="entry name" value="TEN_YD-shell"/>
    <property type="match status" value="3"/>
</dbReference>
<feature type="chain" id="PRO_5020890396" evidence="3">
    <location>
        <begin position="26"/>
        <end position="1383"/>
    </location>
</feature>
<dbReference type="InterPro" id="IPR045351">
    <property type="entry name" value="DUF6531"/>
</dbReference>
<keyword evidence="1" id="KW-0677">Repeat</keyword>
<dbReference type="NCBIfam" id="TIGR03696">
    <property type="entry name" value="Rhs_assc_core"/>
    <property type="match status" value="1"/>
</dbReference>
<evidence type="ECO:0000256" key="2">
    <source>
        <dbReference type="SAM" id="MobiDB-lite"/>
    </source>
</evidence>
<feature type="region of interest" description="Disordered" evidence="2">
    <location>
        <begin position="1258"/>
        <end position="1278"/>
    </location>
</feature>
<dbReference type="InterPro" id="IPR050708">
    <property type="entry name" value="T6SS_VgrG/RHS"/>
</dbReference>
<dbReference type="NCBIfam" id="TIGR01643">
    <property type="entry name" value="YD_repeat_2x"/>
    <property type="match status" value="4"/>
</dbReference>
<keyword evidence="8" id="KW-1185">Reference proteome</keyword>
<feature type="domain" description="RHS protein conserved region" evidence="4">
    <location>
        <begin position="1154"/>
        <end position="1184"/>
    </location>
</feature>
<feature type="domain" description="DUF6531" evidence="5">
    <location>
        <begin position="101"/>
        <end position="176"/>
    </location>
</feature>
<dbReference type="Gene3D" id="2.180.10.10">
    <property type="entry name" value="RHS repeat-associated core"/>
    <property type="match status" value="2"/>
</dbReference>
<dbReference type="InterPro" id="IPR006530">
    <property type="entry name" value="YD"/>
</dbReference>
<evidence type="ECO:0000313" key="8">
    <source>
        <dbReference type="Proteomes" id="UP000290244"/>
    </source>
</evidence>
<feature type="signal peptide" evidence="3">
    <location>
        <begin position="1"/>
        <end position="25"/>
    </location>
</feature>
<gene>
    <name evidence="7" type="ORF">EMK97_06660</name>
</gene>
<dbReference type="Pfam" id="PF20148">
    <property type="entry name" value="DUF6531"/>
    <property type="match status" value="1"/>
</dbReference>
<dbReference type="InterPro" id="IPR022385">
    <property type="entry name" value="Rhs_assc_core"/>
</dbReference>
<dbReference type="Gene3D" id="3.90.930.1">
    <property type="match status" value="1"/>
</dbReference>
<evidence type="ECO:0000256" key="3">
    <source>
        <dbReference type="SAM" id="SignalP"/>
    </source>
</evidence>
<feature type="compositionally biased region" description="Low complexity" evidence="2">
    <location>
        <begin position="84"/>
        <end position="101"/>
    </location>
</feature>
<organism evidence="7 8">
    <name type="scientific">Litorilituus sediminis</name>
    <dbReference type="NCBI Taxonomy" id="718192"/>
    <lineage>
        <taxon>Bacteria</taxon>
        <taxon>Pseudomonadati</taxon>
        <taxon>Pseudomonadota</taxon>
        <taxon>Gammaproteobacteria</taxon>
        <taxon>Alteromonadales</taxon>
        <taxon>Colwelliaceae</taxon>
        <taxon>Litorilituus</taxon>
    </lineage>
</organism>
<evidence type="ECO:0000259" key="5">
    <source>
        <dbReference type="Pfam" id="PF20148"/>
    </source>
</evidence>
<evidence type="ECO:0000256" key="1">
    <source>
        <dbReference type="ARBA" id="ARBA00022737"/>
    </source>
</evidence>
<evidence type="ECO:0000259" key="4">
    <source>
        <dbReference type="Pfam" id="PF03527"/>
    </source>
</evidence>
<sequence>MNFRIKLLLLTVFAVVISFSEKSSAGPVGVKNCQTRYTNSGGGNVSQTVCWWTLYHIEGGGSGGSDSGGSSGSDSGGGGGSGGSTSTTTPTTPPTESSCGGNPVLIASGKKYQHSIDHQSVNPWLNVERFYSQTQNNIGMYGHKWMSNHDLSLIIHRNDDGEPTSAMLNRPDGSNIYLLYNSSDENWFHLDGQFAAFGFSDEAQLWLYQAPNGITENYSNQGQLISRFNAQRQGAFYLYEEGDLVEVQTTSGQSLLIEYNEQGLVSIIKVGGVNYQYSYTPENLLETVIQADNTHYKYGYNDERYQGVLTSVHINHKLYAQWEYDDKARAIYSEHAGGAERTEFTYHDNNSTTIKNALGKETTYHFTTVNGKKLPELVEGHESGNCYAAHKVYSYDEYGNKDKITDWQGNITDYDFNSRGLLEQKVEAFGTVNAQTTQYQWHYQYPLLLNTITDHITTDFVYDDNFRLITKTITSKSTGNIRQWHYSYELHDNGNVATKVIDGPQIGNMDTVTHEYDEQGNLLRVINALGHRQQYGNYNALGKAGYKIDINGVKTTFKYDNKGRLVESKIKVPGKDNRITKFSYNSLNQLIETTAANGAKTYYHYNDAFQKVGQTNALGHEINYTLDAAGNVLEKTTIADEKAWTFSDCEIKADSSGCSVTEKLIQETLFDSKVQKSYDALSRITQVNRNGELVGSFTYDANNNLTQASDGEGKTTYYQYDSLNRKIAETDADNQTTYYQYNKQNQITKITDARGNNTTYVYNDFGELVELNSPDSGISHYTYDAAGNKVSHTRADGTTLIFSYDVLGRIIATRHNETQLYQYSYDTCANGIGKLCQLTDISGETHYIYHKTGELKSKFVTLADSQYQLNYHHNELGLVKKITYPSGLKVNYRYNTLGQVIKVKANNETLINHVAYKPFGGIKSWVFGNGQQRAIQYNNKQRISRILATGVQDLRYQYDGASNIISLENLRYDRIHNFDYDALNRLTVIAGSEFASYQYDSLGNRITEENFANSSQYHIATDSNRLESITGPNGERVFTYDDNGNMVTDITENTHKTFVYNAENRMIKSIVNGQEAHYQYNAHGKRVSKTFADGTVIHFIYGAEGQLLAESRNGTIIKEYIYLNGQLVALYNKQSSKSKSAKHKQKKNGKSFLYVHNDHLGRPEIVTDRHQNTVWQAHNQAFGREVIRDDIGNLNIGFPGQYWDEEKHSWYNGFRDYDATIGRYLQSDPIGVNGGINTYNYVLSNPLTFVDILGLGPAEGDTGGGPDEGGSSSPCQSHLNSKQVSTLTLIAQLLETYKTQTSVLAAIQNGYNLGDISAGLLKDTFIWGLKDIQTYQQIGLHVGNPQGSVIPWQTLKIDWNQYGAKTKSPEQVLKTFINEVNKL</sequence>
<feature type="region of interest" description="Disordered" evidence="2">
    <location>
        <begin position="63"/>
        <end position="103"/>
    </location>
</feature>
<dbReference type="OrthoDB" id="9816400at2"/>
<keyword evidence="3" id="KW-0732">Signal</keyword>
<dbReference type="PANTHER" id="PTHR32305">
    <property type="match status" value="1"/>
</dbReference>
<dbReference type="Pfam" id="PF03527">
    <property type="entry name" value="RHS"/>
    <property type="match status" value="1"/>
</dbReference>
<dbReference type="Proteomes" id="UP000290244">
    <property type="component" value="Chromosome"/>
</dbReference>
<feature type="domain" description="Teneurin-like YD-shell" evidence="6">
    <location>
        <begin position="677"/>
        <end position="827"/>
    </location>
</feature>
<accession>A0A4P6P7F4</accession>